<accession>A0ABP6QB38</accession>
<evidence type="ECO:0000313" key="4">
    <source>
        <dbReference type="Proteomes" id="UP001501237"/>
    </source>
</evidence>
<proteinExistence type="predicted"/>
<dbReference type="RefSeq" id="WP_344828041.1">
    <property type="nucleotide sequence ID" value="NZ_BAAAUV010000006.1"/>
</dbReference>
<keyword evidence="4" id="KW-1185">Reference proteome</keyword>
<comment type="caution">
    <text evidence="3">The sequence shown here is derived from an EMBL/GenBank/DDBJ whole genome shotgun (WGS) entry which is preliminary data.</text>
</comment>
<evidence type="ECO:0000313" key="3">
    <source>
        <dbReference type="EMBL" id="GAA3211128.1"/>
    </source>
</evidence>
<dbReference type="Proteomes" id="UP001501237">
    <property type="component" value="Unassembled WGS sequence"/>
</dbReference>
<dbReference type="SUPFAM" id="SSF110849">
    <property type="entry name" value="ParB/Sulfiredoxin"/>
    <property type="match status" value="1"/>
</dbReference>
<feature type="region of interest" description="Disordered" evidence="1">
    <location>
        <begin position="208"/>
        <end position="276"/>
    </location>
</feature>
<dbReference type="SMART" id="SM00470">
    <property type="entry name" value="ParB"/>
    <property type="match status" value="1"/>
</dbReference>
<protein>
    <submittedName>
        <fullName evidence="3">ParB N-terminal domain-containing protein</fullName>
    </submittedName>
</protein>
<dbReference type="InterPro" id="IPR036086">
    <property type="entry name" value="ParB/Sulfiredoxin_sf"/>
</dbReference>
<feature type="domain" description="ParB-like N-terminal" evidence="2">
    <location>
        <begin position="22"/>
        <end position="106"/>
    </location>
</feature>
<feature type="compositionally biased region" description="Basic and acidic residues" evidence="1">
    <location>
        <begin position="264"/>
        <end position="274"/>
    </location>
</feature>
<feature type="region of interest" description="Disordered" evidence="1">
    <location>
        <begin position="152"/>
        <end position="179"/>
    </location>
</feature>
<evidence type="ECO:0000256" key="1">
    <source>
        <dbReference type="SAM" id="MobiDB-lite"/>
    </source>
</evidence>
<dbReference type="InterPro" id="IPR003115">
    <property type="entry name" value="ParB_N"/>
</dbReference>
<gene>
    <name evidence="3" type="ORF">GCM10010468_29590</name>
</gene>
<name>A0ABP6QB38_9ACTN</name>
<sequence>MIIIEDLPVLPEDQGEATEPVTVVPISALSVEGSPRTSGENLEHVRLLAAVSAELPPIIVHFPSMRVVDGVHRLAAARLRGENRIAATFFYGDEYEAFVLAVRANSTHGLPLSLAERKAAADRIVRSRPDWSDRSIAAVAGISAKTVAEVRAGAGGGSSGAARIGRDGRTRPVNSEQGRRAAIELISKNPGLSLRQIAKAAGISPETARDVRNKLTRGDDPLAARRPAAKREREPEREWGLRGPEPVDRPLPVRPAPGTAVGSGRREGIRRLRSDPALNGSEAGRILLGLLTIHAVETGYGEKLGESVPPHWGDIVASLAFECGKIWDQFAEQVERDSETPSR</sequence>
<dbReference type="EMBL" id="BAAAUV010000006">
    <property type="protein sequence ID" value="GAA3211128.1"/>
    <property type="molecule type" value="Genomic_DNA"/>
</dbReference>
<reference evidence="4" key="1">
    <citation type="journal article" date="2019" name="Int. J. Syst. Evol. Microbiol.">
        <title>The Global Catalogue of Microorganisms (GCM) 10K type strain sequencing project: providing services to taxonomists for standard genome sequencing and annotation.</title>
        <authorList>
            <consortium name="The Broad Institute Genomics Platform"/>
            <consortium name="The Broad Institute Genome Sequencing Center for Infectious Disease"/>
            <person name="Wu L."/>
            <person name="Ma J."/>
        </authorList>
    </citation>
    <scope>NUCLEOTIDE SEQUENCE [LARGE SCALE GENOMIC DNA]</scope>
    <source>
        <strain evidence="4">JCM 9377</strain>
    </source>
</reference>
<evidence type="ECO:0000259" key="2">
    <source>
        <dbReference type="SMART" id="SM00470"/>
    </source>
</evidence>
<feature type="compositionally biased region" description="Basic and acidic residues" evidence="1">
    <location>
        <begin position="208"/>
        <end position="248"/>
    </location>
</feature>
<organism evidence="3 4">
    <name type="scientific">Actinocorallia longicatena</name>
    <dbReference type="NCBI Taxonomy" id="111803"/>
    <lineage>
        <taxon>Bacteria</taxon>
        <taxon>Bacillati</taxon>
        <taxon>Actinomycetota</taxon>
        <taxon>Actinomycetes</taxon>
        <taxon>Streptosporangiales</taxon>
        <taxon>Thermomonosporaceae</taxon>
        <taxon>Actinocorallia</taxon>
    </lineage>
</organism>